<evidence type="ECO:0000313" key="4">
    <source>
        <dbReference type="Proteomes" id="UP000002051"/>
    </source>
</evidence>
<feature type="domain" description="J" evidence="1">
    <location>
        <begin position="16"/>
        <end position="85"/>
    </location>
</feature>
<name>A0A072UFC5_MEDTR</name>
<dbReference type="InterPro" id="IPR018253">
    <property type="entry name" value="DnaJ_domain_CS"/>
</dbReference>
<dbReference type="AlphaFoldDB" id="A0A072UFC5"/>
<dbReference type="OrthoDB" id="10250354at2759"/>
<dbReference type="CDD" id="cd06257">
    <property type="entry name" value="DnaJ"/>
    <property type="match status" value="1"/>
</dbReference>
<dbReference type="PROSITE" id="PS50076">
    <property type="entry name" value="DNAJ_2"/>
    <property type="match status" value="1"/>
</dbReference>
<reference evidence="2 4" key="2">
    <citation type="journal article" date="2014" name="BMC Genomics">
        <title>An improved genome release (version Mt4.0) for the model legume Medicago truncatula.</title>
        <authorList>
            <person name="Tang H."/>
            <person name="Krishnakumar V."/>
            <person name="Bidwell S."/>
            <person name="Rosen B."/>
            <person name="Chan A."/>
            <person name="Zhou S."/>
            <person name="Gentzbittel L."/>
            <person name="Childs K.L."/>
            <person name="Yandell M."/>
            <person name="Gundlach H."/>
            <person name="Mayer K.F."/>
            <person name="Schwartz D.C."/>
            <person name="Town C.D."/>
        </authorList>
    </citation>
    <scope>GENOME REANNOTATION</scope>
    <source>
        <strain evidence="2">A17</strain>
        <strain evidence="3 4">cv. Jemalong A17</strain>
    </source>
</reference>
<dbReference type="SUPFAM" id="SSF46565">
    <property type="entry name" value="Chaperone J-domain"/>
    <property type="match status" value="1"/>
</dbReference>
<reference evidence="2 4" key="1">
    <citation type="journal article" date="2011" name="Nature">
        <title>The Medicago genome provides insight into the evolution of rhizobial symbioses.</title>
        <authorList>
            <person name="Young N.D."/>
            <person name="Debelle F."/>
            <person name="Oldroyd G.E."/>
            <person name="Geurts R."/>
            <person name="Cannon S.B."/>
            <person name="Udvardi M.K."/>
            <person name="Benedito V.A."/>
            <person name="Mayer K.F."/>
            <person name="Gouzy J."/>
            <person name="Schoof H."/>
            <person name="Van de Peer Y."/>
            <person name="Proost S."/>
            <person name="Cook D.R."/>
            <person name="Meyers B.C."/>
            <person name="Spannagl M."/>
            <person name="Cheung F."/>
            <person name="De Mita S."/>
            <person name="Krishnakumar V."/>
            <person name="Gundlach H."/>
            <person name="Zhou S."/>
            <person name="Mudge J."/>
            <person name="Bharti A.K."/>
            <person name="Murray J.D."/>
            <person name="Naoumkina M.A."/>
            <person name="Rosen B."/>
            <person name="Silverstein K.A."/>
            <person name="Tang H."/>
            <person name="Rombauts S."/>
            <person name="Zhao P.X."/>
            <person name="Zhou P."/>
            <person name="Barbe V."/>
            <person name="Bardou P."/>
            <person name="Bechner M."/>
            <person name="Bellec A."/>
            <person name="Berger A."/>
            <person name="Berges H."/>
            <person name="Bidwell S."/>
            <person name="Bisseling T."/>
            <person name="Choisne N."/>
            <person name="Couloux A."/>
            <person name="Denny R."/>
            <person name="Deshpande S."/>
            <person name="Dai X."/>
            <person name="Doyle J.J."/>
            <person name="Dudez A.M."/>
            <person name="Farmer A.D."/>
            <person name="Fouteau S."/>
            <person name="Franken C."/>
            <person name="Gibelin C."/>
            <person name="Gish J."/>
            <person name="Goldstein S."/>
            <person name="Gonzalez A.J."/>
            <person name="Green P.J."/>
            <person name="Hallab A."/>
            <person name="Hartog M."/>
            <person name="Hua A."/>
            <person name="Humphray S.J."/>
            <person name="Jeong D.H."/>
            <person name="Jing Y."/>
            <person name="Jocker A."/>
            <person name="Kenton S.M."/>
            <person name="Kim D.J."/>
            <person name="Klee K."/>
            <person name="Lai H."/>
            <person name="Lang C."/>
            <person name="Lin S."/>
            <person name="Macmil S.L."/>
            <person name="Magdelenat G."/>
            <person name="Matthews L."/>
            <person name="McCorrison J."/>
            <person name="Monaghan E.L."/>
            <person name="Mun J.H."/>
            <person name="Najar F.Z."/>
            <person name="Nicholson C."/>
            <person name="Noirot C."/>
            <person name="O'Bleness M."/>
            <person name="Paule C.R."/>
            <person name="Poulain J."/>
            <person name="Prion F."/>
            <person name="Qin B."/>
            <person name="Qu C."/>
            <person name="Retzel E.F."/>
            <person name="Riddle C."/>
            <person name="Sallet E."/>
            <person name="Samain S."/>
            <person name="Samson N."/>
            <person name="Sanders I."/>
            <person name="Saurat O."/>
            <person name="Scarpelli C."/>
            <person name="Schiex T."/>
            <person name="Segurens B."/>
            <person name="Severin A.J."/>
            <person name="Sherrier D.J."/>
            <person name="Shi R."/>
            <person name="Sims S."/>
            <person name="Singer S.R."/>
            <person name="Sinharoy S."/>
            <person name="Sterck L."/>
            <person name="Viollet A."/>
            <person name="Wang B.B."/>
            <person name="Wang K."/>
            <person name="Wang M."/>
            <person name="Wang X."/>
            <person name="Warfsmann J."/>
            <person name="Weissenbach J."/>
            <person name="White D.D."/>
            <person name="White J.D."/>
            <person name="Wiley G.B."/>
            <person name="Wincker P."/>
            <person name="Xing Y."/>
            <person name="Yang L."/>
            <person name="Yao Z."/>
            <person name="Ying F."/>
            <person name="Zhai J."/>
            <person name="Zhou L."/>
            <person name="Zuber A."/>
            <person name="Denarie J."/>
            <person name="Dixon R.A."/>
            <person name="May G.D."/>
            <person name="Schwartz D.C."/>
            <person name="Rogers J."/>
            <person name="Quetier F."/>
            <person name="Town C.D."/>
            <person name="Roe B.A."/>
        </authorList>
    </citation>
    <scope>NUCLEOTIDE SEQUENCE [LARGE SCALE GENOMIC DNA]</scope>
    <source>
        <strain evidence="2">A17</strain>
        <strain evidence="3 4">cv. Jemalong A17</strain>
    </source>
</reference>
<evidence type="ECO:0000259" key="1">
    <source>
        <dbReference type="PROSITE" id="PS50076"/>
    </source>
</evidence>
<evidence type="ECO:0000313" key="3">
    <source>
        <dbReference type="EnsemblPlants" id="KEH24495"/>
    </source>
</evidence>
<accession>A0A072UFC5</accession>
<dbReference type="SMART" id="SM00271">
    <property type="entry name" value="DnaJ"/>
    <property type="match status" value="1"/>
</dbReference>
<dbReference type="PANTHER" id="PTHR44743">
    <property type="entry name" value="PUTATIVE, EXPRESSED-RELATED"/>
    <property type="match status" value="1"/>
</dbReference>
<organism evidence="2 4">
    <name type="scientific">Medicago truncatula</name>
    <name type="common">Barrel medic</name>
    <name type="synonym">Medicago tribuloides</name>
    <dbReference type="NCBI Taxonomy" id="3880"/>
    <lineage>
        <taxon>Eukaryota</taxon>
        <taxon>Viridiplantae</taxon>
        <taxon>Streptophyta</taxon>
        <taxon>Embryophyta</taxon>
        <taxon>Tracheophyta</taxon>
        <taxon>Spermatophyta</taxon>
        <taxon>Magnoliopsida</taxon>
        <taxon>eudicotyledons</taxon>
        <taxon>Gunneridae</taxon>
        <taxon>Pentapetalae</taxon>
        <taxon>rosids</taxon>
        <taxon>fabids</taxon>
        <taxon>Fabales</taxon>
        <taxon>Fabaceae</taxon>
        <taxon>Papilionoideae</taxon>
        <taxon>50 kb inversion clade</taxon>
        <taxon>NPAAA clade</taxon>
        <taxon>Hologalegina</taxon>
        <taxon>IRL clade</taxon>
        <taxon>Trifolieae</taxon>
        <taxon>Medicago</taxon>
    </lineage>
</organism>
<reference evidence="3" key="3">
    <citation type="submission" date="2015-04" db="UniProtKB">
        <authorList>
            <consortium name="EnsemblPlants"/>
        </authorList>
    </citation>
    <scope>IDENTIFICATION</scope>
    <source>
        <strain evidence="3">cv. Jemalong A17</strain>
    </source>
</reference>
<dbReference type="PROSITE" id="PS00636">
    <property type="entry name" value="DNAJ_1"/>
    <property type="match status" value="1"/>
</dbReference>
<dbReference type="InterPro" id="IPR001623">
    <property type="entry name" value="DnaJ_domain"/>
</dbReference>
<dbReference type="Pfam" id="PF00226">
    <property type="entry name" value="DnaJ"/>
    <property type="match status" value="1"/>
</dbReference>
<dbReference type="PANTHER" id="PTHR44743:SF11">
    <property type="entry name" value="PUTATIVE, EXPRESSED-RELATED"/>
    <property type="match status" value="1"/>
</dbReference>
<dbReference type="PRINTS" id="PR00625">
    <property type="entry name" value="JDOMAIN"/>
</dbReference>
<proteinExistence type="predicted"/>
<dbReference type="Gene3D" id="1.10.287.110">
    <property type="entry name" value="DnaJ domain"/>
    <property type="match status" value="1"/>
</dbReference>
<gene>
    <name evidence="3" type="primary">11423150</name>
    <name evidence="2" type="ordered locus">MTR_7g112360</name>
</gene>
<evidence type="ECO:0000313" key="2">
    <source>
        <dbReference type="EMBL" id="KEH24495.1"/>
    </source>
</evidence>
<sequence length="117" mass="13381">MDQEGGGSNGGSRSSCYYSVLGIRSDASSSDIRTAYRKLAMRWHPDKFARNPTTAGEAKRRFQQIQEAYSVLSDESKRSMYDAGLYDPLEEEDQVRNNSFRFSYRAWGKDFAVNKTR</sequence>
<protein>
    <submittedName>
        <fullName evidence="2">Chaperone DnaJ domain protein</fullName>
    </submittedName>
</protein>
<keyword evidence="4" id="KW-1185">Reference proteome</keyword>
<dbReference type="InterPro" id="IPR036869">
    <property type="entry name" value="J_dom_sf"/>
</dbReference>
<dbReference type="ExpressionAtlas" id="A0A072UFC5">
    <property type="expression patterns" value="differential"/>
</dbReference>
<dbReference type="Proteomes" id="UP000002051">
    <property type="component" value="Unassembled WGS sequence"/>
</dbReference>
<dbReference type="EnsemblPlants" id="KEH24495">
    <property type="protein sequence ID" value="KEH24495"/>
    <property type="gene ID" value="MTR_7g112360"/>
</dbReference>
<dbReference type="HOGENOM" id="CLU_017633_11_4_1"/>
<dbReference type="EMBL" id="CM001223">
    <property type="protein sequence ID" value="KEH24495.1"/>
    <property type="molecule type" value="Genomic_DNA"/>
</dbReference>